<dbReference type="GO" id="GO:0043213">
    <property type="term" value="P:bacteriocin transport"/>
    <property type="evidence" value="ECO:0007669"/>
    <property type="project" value="InterPro"/>
</dbReference>
<dbReference type="NCBIfam" id="TIGR02794">
    <property type="entry name" value="tolA_full"/>
    <property type="match status" value="1"/>
</dbReference>
<dbReference type="Gene3D" id="3.30.1150.10">
    <property type="match status" value="1"/>
</dbReference>
<organism evidence="3 4">
    <name type="scientific">Duganella sacchari</name>
    <dbReference type="NCBI Taxonomy" id="551987"/>
    <lineage>
        <taxon>Bacteria</taxon>
        <taxon>Pseudomonadati</taxon>
        <taxon>Pseudomonadota</taxon>
        <taxon>Betaproteobacteria</taxon>
        <taxon>Burkholderiales</taxon>
        <taxon>Oxalobacteraceae</taxon>
        <taxon>Telluria group</taxon>
        <taxon>Duganella</taxon>
    </lineage>
</organism>
<dbReference type="InterPro" id="IPR014161">
    <property type="entry name" value="Tol-Pal_TolA"/>
</dbReference>
<evidence type="ECO:0000313" key="3">
    <source>
        <dbReference type="EMBL" id="SHN29891.1"/>
    </source>
</evidence>
<evidence type="ECO:0000313" key="4">
    <source>
        <dbReference type="Proteomes" id="UP000184339"/>
    </source>
</evidence>
<dbReference type="GO" id="GO:0051301">
    <property type="term" value="P:cell division"/>
    <property type="evidence" value="ECO:0007669"/>
    <property type="project" value="UniProtKB-KW"/>
</dbReference>
<keyword evidence="2" id="KW-1133">Transmembrane helix</keyword>
<feature type="compositionally biased region" description="Basic and acidic residues" evidence="1">
    <location>
        <begin position="115"/>
        <end position="183"/>
    </location>
</feature>
<reference evidence="4" key="1">
    <citation type="submission" date="2016-11" db="EMBL/GenBank/DDBJ databases">
        <authorList>
            <person name="Varghese N."/>
            <person name="Submissions S."/>
        </authorList>
    </citation>
    <scope>NUCLEOTIDE SEQUENCE [LARGE SCALE GENOMIC DNA]</scope>
    <source>
        <strain evidence="4">Sac-22</strain>
    </source>
</reference>
<feature type="compositionally biased region" description="Pro residues" evidence="1">
    <location>
        <begin position="67"/>
        <end position="99"/>
    </location>
</feature>
<keyword evidence="3" id="KW-0132">Cell division</keyword>
<feature type="compositionally biased region" description="Low complexity" evidence="1">
    <location>
        <begin position="207"/>
        <end position="220"/>
    </location>
</feature>
<dbReference type="SUPFAM" id="SSF74653">
    <property type="entry name" value="TolA/TonB C-terminal domain"/>
    <property type="match status" value="1"/>
</dbReference>
<feature type="transmembrane region" description="Helical" evidence="2">
    <location>
        <begin position="21"/>
        <end position="43"/>
    </location>
</feature>
<feature type="region of interest" description="Disordered" evidence="1">
    <location>
        <begin position="207"/>
        <end position="226"/>
    </location>
</feature>
<dbReference type="Pfam" id="PF13103">
    <property type="entry name" value="TonB_2"/>
    <property type="match status" value="1"/>
</dbReference>
<dbReference type="GO" id="GO:0016020">
    <property type="term" value="C:membrane"/>
    <property type="evidence" value="ECO:0007669"/>
    <property type="project" value="InterPro"/>
</dbReference>
<evidence type="ECO:0000256" key="2">
    <source>
        <dbReference type="SAM" id="Phobius"/>
    </source>
</evidence>
<keyword evidence="3" id="KW-0131">Cell cycle</keyword>
<feature type="region of interest" description="Disordered" evidence="1">
    <location>
        <begin position="64"/>
        <end position="183"/>
    </location>
</feature>
<dbReference type="GO" id="GO:0019534">
    <property type="term" value="F:toxin transmembrane transporter activity"/>
    <property type="evidence" value="ECO:0007669"/>
    <property type="project" value="InterPro"/>
</dbReference>
<dbReference type="EMBL" id="FRCX01000007">
    <property type="protein sequence ID" value="SHN29891.1"/>
    <property type="molecule type" value="Genomic_DNA"/>
</dbReference>
<evidence type="ECO:0000256" key="1">
    <source>
        <dbReference type="SAM" id="MobiDB-lite"/>
    </source>
</evidence>
<dbReference type="AlphaFoldDB" id="A0A1M7QG38"/>
<keyword evidence="2" id="KW-0472">Membrane</keyword>
<sequence>MQTMKPATAGGPYKVPRQHDSWRSITLAVAMHAVLLLFLWVGVSWQNNQPVEVQAEIWDMKVQDAAPPAPPAEPAPQPEPEPEVVKPPPPAPKVEAPPVPKEDPEIALQRIKKKKLEEEKAEKLEQARLKKEADEKQAKLDAKKKAEQQAKEEKEKEKAEQEAKEKAQAEKDKKKAAAEKLAKEKADKAAKEKAFAAEMSRITGAAAKGTTGTAAQSTGGRTDGGYSAAIRSKIKSNLVYGEQDDSLSATYLITQLPSGEVIGIRKVKSSGSIAYDNAIENAINKSSPLPKKKDGTVERDLELIFKPKEMH</sequence>
<keyword evidence="4" id="KW-1185">Reference proteome</keyword>
<protein>
    <submittedName>
        <fullName evidence="3">Cell division and transport-associated protein TolA</fullName>
    </submittedName>
</protein>
<dbReference type="STRING" id="551987.SAMN05192549_1077"/>
<proteinExistence type="predicted"/>
<accession>A0A1M7QG38</accession>
<name>A0A1M7QG38_9BURK</name>
<keyword evidence="2" id="KW-0812">Transmembrane</keyword>
<gene>
    <name evidence="3" type="ORF">SAMN05192549_1077</name>
</gene>
<dbReference type="Proteomes" id="UP000184339">
    <property type="component" value="Unassembled WGS sequence"/>
</dbReference>